<dbReference type="SUPFAM" id="SSF48150">
    <property type="entry name" value="DNA-glycosylase"/>
    <property type="match status" value="1"/>
</dbReference>
<proteinExistence type="inferred from homology"/>
<dbReference type="GO" id="GO:0032993">
    <property type="term" value="C:protein-DNA complex"/>
    <property type="evidence" value="ECO:0007669"/>
    <property type="project" value="TreeGrafter"/>
</dbReference>
<dbReference type="Proteomes" id="UP000736335">
    <property type="component" value="Unassembled WGS sequence"/>
</dbReference>
<dbReference type="GO" id="GO:0032131">
    <property type="term" value="F:alkylated DNA binding"/>
    <property type="evidence" value="ECO:0007669"/>
    <property type="project" value="TreeGrafter"/>
</dbReference>
<name>A0A9P6HQT2_9AGAM</name>
<dbReference type="GO" id="GO:0006285">
    <property type="term" value="P:base-excision repair, AP site formation"/>
    <property type="evidence" value="ECO:0007669"/>
    <property type="project" value="TreeGrafter"/>
</dbReference>
<dbReference type="PANTHER" id="PTHR43003:SF5">
    <property type="entry name" value="DNA-3-METHYLADENINE GLYCOSYLASE"/>
    <property type="match status" value="1"/>
</dbReference>
<reference evidence="6" key="2">
    <citation type="submission" date="2020-11" db="EMBL/GenBank/DDBJ databases">
        <authorList>
            <consortium name="DOE Joint Genome Institute"/>
            <person name="Kuo A."/>
            <person name="Miyauchi S."/>
            <person name="Kiss E."/>
            <person name="Drula E."/>
            <person name="Kohler A."/>
            <person name="Sanchez-Garcia M."/>
            <person name="Andreopoulos B."/>
            <person name="Barry K.W."/>
            <person name="Bonito G."/>
            <person name="Buee M."/>
            <person name="Carver A."/>
            <person name="Chen C."/>
            <person name="Cichocki N."/>
            <person name="Clum A."/>
            <person name="Culley D."/>
            <person name="Crous P.W."/>
            <person name="Fauchery L."/>
            <person name="Girlanda M."/>
            <person name="Hayes R."/>
            <person name="Keri Z."/>
            <person name="Labutti K."/>
            <person name="Lipzen A."/>
            <person name="Lombard V."/>
            <person name="Magnuson J."/>
            <person name="Maillard F."/>
            <person name="Morin E."/>
            <person name="Murat C."/>
            <person name="Nolan M."/>
            <person name="Ohm R."/>
            <person name="Pangilinan J."/>
            <person name="Pereira M."/>
            <person name="Perotto S."/>
            <person name="Peter M."/>
            <person name="Riley R."/>
            <person name="Sitrit Y."/>
            <person name="Stielow B."/>
            <person name="Szollosi G."/>
            <person name="Zifcakova L."/>
            <person name="Stursova M."/>
            <person name="Spatafora J.W."/>
            <person name="Tedersoo L."/>
            <person name="Vaario L.-M."/>
            <person name="Yamada A."/>
            <person name="Yan M."/>
            <person name="Wang P."/>
            <person name="Xu J."/>
            <person name="Bruns T."/>
            <person name="Baldrian P."/>
            <person name="Vilgalys R."/>
            <person name="Henrissat B."/>
            <person name="Grigoriev I.V."/>
            <person name="Hibbett D."/>
            <person name="Nagy L.G."/>
            <person name="Martin F.M."/>
        </authorList>
    </citation>
    <scope>NUCLEOTIDE SEQUENCE</scope>
    <source>
        <strain evidence="6">UH-Tt-Lm1</strain>
    </source>
</reference>
<dbReference type="OrthoDB" id="415889at2759"/>
<evidence type="ECO:0000259" key="5">
    <source>
        <dbReference type="SMART" id="SM00478"/>
    </source>
</evidence>
<evidence type="ECO:0000256" key="2">
    <source>
        <dbReference type="ARBA" id="ARBA00022763"/>
    </source>
</evidence>
<feature type="compositionally biased region" description="Acidic residues" evidence="4">
    <location>
        <begin position="309"/>
        <end position="320"/>
    </location>
</feature>
<feature type="region of interest" description="Disordered" evidence="4">
    <location>
        <begin position="1"/>
        <end position="63"/>
    </location>
</feature>
<dbReference type="Pfam" id="PF00730">
    <property type="entry name" value="HhH-GPD"/>
    <property type="match status" value="1"/>
</dbReference>
<dbReference type="AlphaFoldDB" id="A0A9P6HQT2"/>
<organism evidence="6 7">
    <name type="scientific">Thelephora terrestris</name>
    <dbReference type="NCBI Taxonomy" id="56493"/>
    <lineage>
        <taxon>Eukaryota</taxon>
        <taxon>Fungi</taxon>
        <taxon>Dikarya</taxon>
        <taxon>Basidiomycota</taxon>
        <taxon>Agaricomycotina</taxon>
        <taxon>Agaricomycetes</taxon>
        <taxon>Thelephorales</taxon>
        <taxon>Thelephoraceae</taxon>
        <taxon>Thelephora</taxon>
    </lineage>
</organism>
<keyword evidence="3" id="KW-0234">DNA repair</keyword>
<dbReference type="CDD" id="cd00056">
    <property type="entry name" value="ENDO3c"/>
    <property type="match status" value="1"/>
</dbReference>
<dbReference type="InterPro" id="IPR011257">
    <property type="entry name" value="DNA_glycosylase"/>
</dbReference>
<dbReference type="GO" id="GO:0043916">
    <property type="term" value="F:DNA-7-methylguanine glycosylase activity"/>
    <property type="evidence" value="ECO:0007669"/>
    <property type="project" value="TreeGrafter"/>
</dbReference>
<feature type="domain" description="HhH-GPD" evidence="5">
    <location>
        <begin position="133"/>
        <end position="309"/>
    </location>
</feature>
<dbReference type="Gene3D" id="1.10.1670.40">
    <property type="match status" value="2"/>
</dbReference>
<keyword evidence="7" id="KW-1185">Reference proteome</keyword>
<reference evidence="6" key="1">
    <citation type="journal article" date="2020" name="Nat. Commun.">
        <title>Large-scale genome sequencing of mycorrhizal fungi provides insights into the early evolution of symbiotic traits.</title>
        <authorList>
            <person name="Miyauchi S."/>
            <person name="Kiss E."/>
            <person name="Kuo A."/>
            <person name="Drula E."/>
            <person name="Kohler A."/>
            <person name="Sanchez-Garcia M."/>
            <person name="Morin E."/>
            <person name="Andreopoulos B."/>
            <person name="Barry K.W."/>
            <person name="Bonito G."/>
            <person name="Buee M."/>
            <person name="Carver A."/>
            <person name="Chen C."/>
            <person name="Cichocki N."/>
            <person name="Clum A."/>
            <person name="Culley D."/>
            <person name="Crous P.W."/>
            <person name="Fauchery L."/>
            <person name="Girlanda M."/>
            <person name="Hayes R.D."/>
            <person name="Keri Z."/>
            <person name="LaButti K."/>
            <person name="Lipzen A."/>
            <person name="Lombard V."/>
            <person name="Magnuson J."/>
            <person name="Maillard F."/>
            <person name="Murat C."/>
            <person name="Nolan M."/>
            <person name="Ohm R.A."/>
            <person name="Pangilinan J."/>
            <person name="Pereira M.F."/>
            <person name="Perotto S."/>
            <person name="Peter M."/>
            <person name="Pfister S."/>
            <person name="Riley R."/>
            <person name="Sitrit Y."/>
            <person name="Stielow J.B."/>
            <person name="Szollosi G."/>
            <person name="Zifcakova L."/>
            <person name="Stursova M."/>
            <person name="Spatafora J.W."/>
            <person name="Tedersoo L."/>
            <person name="Vaario L.M."/>
            <person name="Yamada A."/>
            <person name="Yan M."/>
            <person name="Wang P."/>
            <person name="Xu J."/>
            <person name="Bruns T."/>
            <person name="Baldrian P."/>
            <person name="Vilgalys R."/>
            <person name="Dunand C."/>
            <person name="Henrissat B."/>
            <person name="Grigoriev I.V."/>
            <person name="Hibbett D."/>
            <person name="Nagy L.G."/>
            <person name="Martin F.M."/>
        </authorList>
    </citation>
    <scope>NUCLEOTIDE SEQUENCE</scope>
    <source>
        <strain evidence="6">UH-Tt-Lm1</strain>
    </source>
</reference>
<dbReference type="InterPro" id="IPR051912">
    <property type="entry name" value="Alkylbase_DNA_Glycosylase/TA"/>
</dbReference>
<dbReference type="SMART" id="SM00478">
    <property type="entry name" value="ENDO3c"/>
    <property type="match status" value="1"/>
</dbReference>
<sequence>MPVTRSRSKGATGGADQQSVPKPHTSGRKRKATYDEVVEPLVEKPTAQKRALTGKQPVSAANAQSVKTVAVPNDPGPPPVLVPAELSFSFEEAKQHLVAADSRFQDVFDAVICHPYQKLDRVEPFRTLCTSILGQQISWMAARSICHRFVRLYKPSMPEKPTEDSVTEMKSPDAFFPSPQQVASTDIATLRTAGLSARKAEYVHDLAAHFSDGRLSTEKLLAADDEELYTMLTSIRGIGRWTVDMFAIFSLRRPNILPVGDLGVQRGLCRWYLSLHSDEHPIVVSPEKKKTPAKPKSAKKGRKIATNQVDDEADDVDGNDDIGASGSGDPAATVTNIPPPIIPSVSRMLKTKPLSRPPPDLPDGLSVAILKSRLSGKKVKGALLTPSEMGELTESWKPYRSLGVYYMWSVATADE</sequence>
<gene>
    <name evidence="6" type="ORF">BJ322DRAFT_94976</name>
</gene>
<comment type="similarity">
    <text evidence="1">Belongs to the alkylbase DNA glycosidase AlkA family.</text>
</comment>
<evidence type="ECO:0000256" key="4">
    <source>
        <dbReference type="SAM" id="MobiDB-lite"/>
    </source>
</evidence>
<evidence type="ECO:0000313" key="6">
    <source>
        <dbReference type="EMBL" id="KAF9793003.1"/>
    </source>
</evidence>
<accession>A0A9P6HQT2</accession>
<dbReference type="FunFam" id="1.10.340.30:FF:000004">
    <property type="entry name" value="DNA-3-methyladenine glycosylase II"/>
    <property type="match status" value="1"/>
</dbReference>
<dbReference type="GO" id="GO:0006307">
    <property type="term" value="P:DNA alkylation repair"/>
    <property type="evidence" value="ECO:0007669"/>
    <property type="project" value="TreeGrafter"/>
</dbReference>
<feature type="region of interest" description="Disordered" evidence="4">
    <location>
        <begin position="284"/>
        <end position="337"/>
    </location>
</feature>
<dbReference type="EMBL" id="WIUZ02000001">
    <property type="protein sequence ID" value="KAF9793003.1"/>
    <property type="molecule type" value="Genomic_DNA"/>
</dbReference>
<comment type="caution">
    <text evidence="6">The sequence shown here is derived from an EMBL/GenBank/DDBJ whole genome shotgun (WGS) entry which is preliminary data.</text>
</comment>
<dbReference type="GO" id="GO:0005634">
    <property type="term" value="C:nucleus"/>
    <property type="evidence" value="ECO:0007669"/>
    <property type="project" value="TreeGrafter"/>
</dbReference>
<keyword evidence="2" id="KW-0227">DNA damage</keyword>
<evidence type="ECO:0000313" key="7">
    <source>
        <dbReference type="Proteomes" id="UP000736335"/>
    </source>
</evidence>
<dbReference type="GO" id="GO:0008725">
    <property type="term" value="F:DNA-3-methyladenine glycosylase activity"/>
    <property type="evidence" value="ECO:0007669"/>
    <property type="project" value="TreeGrafter"/>
</dbReference>
<protein>
    <submittedName>
        <fullName evidence="6">DNA glycosylase</fullName>
    </submittedName>
</protein>
<feature type="compositionally biased region" description="Basic residues" evidence="4">
    <location>
        <begin position="291"/>
        <end position="303"/>
    </location>
</feature>
<dbReference type="InterPro" id="IPR003265">
    <property type="entry name" value="HhH-GPD_domain"/>
</dbReference>
<dbReference type="PANTHER" id="PTHR43003">
    <property type="entry name" value="DNA-3-METHYLADENINE GLYCOSYLASE"/>
    <property type="match status" value="1"/>
</dbReference>
<evidence type="ECO:0000256" key="3">
    <source>
        <dbReference type="ARBA" id="ARBA00023204"/>
    </source>
</evidence>
<dbReference type="Gene3D" id="1.10.340.30">
    <property type="entry name" value="Hypothetical protein, domain 2"/>
    <property type="match status" value="1"/>
</dbReference>
<evidence type="ECO:0000256" key="1">
    <source>
        <dbReference type="ARBA" id="ARBA00010817"/>
    </source>
</evidence>